<reference evidence="3" key="1">
    <citation type="journal article" date="2022" name="bioRxiv">
        <title>Deciphering the potential niche of two novel black yeast fungi from a biological soil crust based on their genomes, phenotypes, and melanin regulation.</title>
        <authorList>
            <consortium name="DOE Joint Genome Institute"/>
            <person name="Carr E.C."/>
            <person name="Barton Q."/>
            <person name="Grambo S."/>
            <person name="Sullivan M."/>
            <person name="Renfro C.M."/>
            <person name="Kuo A."/>
            <person name="Pangilinan J."/>
            <person name="Lipzen A."/>
            <person name="Keymanesh K."/>
            <person name="Savage E."/>
            <person name="Barry K."/>
            <person name="Grigoriev I.V."/>
            <person name="Riekhof W.R."/>
            <person name="Harris S.S."/>
        </authorList>
    </citation>
    <scope>NUCLEOTIDE SEQUENCE</scope>
    <source>
        <strain evidence="3">JF 03-4F</strain>
    </source>
</reference>
<feature type="region of interest" description="Disordered" evidence="1">
    <location>
        <begin position="827"/>
        <end position="857"/>
    </location>
</feature>
<sequence>MAPRKPASPAKPRRVTRARAANTDTDSKPALDDAPKRKAALPQAVPTTSRTKAIEAQTRITKKTDTKTSTRSVKSTPIVEVDENKEDDEITVTVARPASKATRATRTTAAPSAKPVASSLAAAPRRRVRVTPLDTTTSEPAPSKEAEAAKPEKKTSAKEKKDMTDVSKPIISRAKRGIVAATVEENNDAEKVVADEPEPKRRGRTRTTKTEATEITTEPSKTAPKGRGRPKKADTTAELTKDVPVTTRQTRARTGSSASAALPEAAVNVVVPPRKKVTFQDLPDEDDEKENKQPPALAKSKATKKGAATTAATQKSEAATKGMRAKPIRKPAATKTTKSTRNASKTAKQPEVEEPEKHMPSVLTPKKITQVAKAMPMDSEGEEEDDKTPVRNLSQSPKRPHVLPLSPIKTLDFAPALKSPEKQEGAPGIMSPPRRLPSSPIKDGLQESPRRAPEGVTVFRTQIHDPNHAALSLNPSNMNSNSHLLQSPKRGICDAITFPASALKSRNSPMKSALLSSPARRLFSPSKQKSPARMSPSPQKKQATPTEEQISSPGDVDIVMSSHFRSSPSPKRAARVYTISQEEFAQEHGLGGGLDFDQSILNVRSPLKVDKVKPLMDVSADAMDVHMPEQNEADEQQDESNMETDEDNHVDDIEAASASEIDNEETVLDPALDHEDDLAGNNDVGDVDNVETPNAPPAATTEELPTTSDEASMKPPRMSGAMFRHLREVDEDSEDELAANQTPDNRLLRPQSRPSLSAANIRSRLSMGTGVVPGSASRNLGFTPLAAQVRGWRAASPEKRAVREDAVDSFSPIARLHVEGAIEVNRQSTPAREASKRKSLAGRLSFAPSTTDSPIRPDFFGEAVAAQEFEDQMDDHADATPVEEEDLHDLVQDQALEVEDDDQDEESDEDTKSTSPEREPGELTTDLIKFTNASDTAMVDFNALANEAQVLAVEKGVGEEAETFKPQVVHAGVSELPTVDEQHSVLSTSSDLYSDENAAPVERPSAESETAIMASEDVGDDDLIQPPPLVDSDTEDEVEEEHDSSIVGRQGGSVENLDGHLPTTSPATLADVRSSVEIDFNVTPVRPDLGLPRVVHTVSKVPLRPEGDVPTFSPVKMQRKRPRSMSSSNSMAAKRRSLGLSPKVMASSTEHVLLTPKGGQLSSSPQRRIRSAAPSPADSLATGTTTPGQMSFAIEDFGDSTLDGLELPDDELLSDEVNAEENTEEMNVDDSVMTIGSTLFKTPIVPTKCASMAPPSTGLSKQTATPHYAMSTRSSRRRSISTPSRALAVASTKTPATAKKTSTPHTNLKSKTPAKTSVSRTPLRSVGSGILGGAIVHYDIHTSEGSDASAFYIELLTAMGARCVKEWRWNSRASIAAEGSGEQELPVGITHVVYKDGGKRTLEKVRSAKGQVLCVGVNWVLDCYREQKWVDETSYAVDASILPRGGSRRRKSMEPRTLVNENGLLSATKHRARMSLPAGLELAGTKSAIVQTGAEGKVEVEVELEDKENLDEAEIEDKPVEEDVNDIDVSMTSAYDEEDDDQLEDSYQYETEYDYDSPAAATVGDGGETTGLRFLAGHGQGQEQDDSVMGSGLETTSMTSMTPPPLVKARGQAAPVSTPQSALLQVDYDPRTAATPVTPFLRASTTANKKSTLAKGQMSAPAKQVNRSLFEQDEQSESVGAGAGPAAGGRKAKFQIKNKMTGKADARRRTLGATLKDVETHKPVVGSPLRRA</sequence>
<feature type="region of interest" description="Disordered" evidence="1">
    <location>
        <begin position="500"/>
        <end position="572"/>
    </location>
</feature>
<dbReference type="InterPro" id="IPR036420">
    <property type="entry name" value="BRCT_dom_sf"/>
</dbReference>
<feature type="compositionally biased region" description="Basic and acidic residues" evidence="1">
    <location>
        <begin position="231"/>
        <end position="241"/>
    </location>
</feature>
<dbReference type="PANTHER" id="PTHR14625:SF3">
    <property type="entry name" value="MICROCEPHALIN"/>
    <property type="match status" value="1"/>
</dbReference>
<comment type="caution">
    <text evidence="3">The sequence shown here is derived from an EMBL/GenBank/DDBJ whole genome shotgun (WGS) entry which is preliminary data.</text>
</comment>
<feature type="region of interest" description="Disordered" evidence="1">
    <location>
        <begin position="1252"/>
        <end position="1322"/>
    </location>
</feature>
<dbReference type="SUPFAM" id="SSF52113">
    <property type="entry name" value="BRCT domain"/>
    <property type="match status" value="1"/>
</dbReference>
<dbReference type="Gene3D" id="3.40.50.10190">
    <property type="entry name" value="BRCT domain"/>
    <property type="match status" value="1"/>
</dbReference>
<dbReference type="PROSITE" id="PS50172">
    <property type="entry name" value="BRCT"/>
    <property type="match status" value="1"/>
</dbReference>
<feature type="compositionally biased region" description="Low complexity" evidence="1">
    <location>
        <begin position="95"/>
        <end position="123"/>
    </location>
</feature>
<dbReference type="PANTHER" id="PTHR14625">
    <property type="entry name" value="MICROCEPHALIN"/>
    <property type="match status" value="1"/>
</dbReference>
<name>A0AAN6E016_9EURO</name>
<feature type="compositionally biased region" description="Basic and acidic residues" evidence="1">
    <location>
        <begin position="910"/>
        <end position="921"/>
    </location>
</feature>
<accession>A0AAN6E016</accession>
<feature type="region of interest" description="Disordered" evidence="1">
    <location>
        <begin position="1154"/>
        <end position="1189"/>
    </location>
</feature>
<feature type="compositionally biased region" description="Low complexity" evidence="1">
    <location>
        <begin position="1280"/>
        <end position="1304"/>
    </location>
</feature>
<feature type="compositionally biased region" description="Acidic residues" evidence="1">
    <location>
        <begin position="631"/>
        <end position="649"/>
    </location>
</feature>
<feature type="compositionally biased region" description="Low complexity" evidence="1">
    <location>
        <begin position="691"/>
        <end position="707"/>
    </location>
</feature>
<feature type="compositionally biased region" description="Basic and acidic residues" evidence="1">
    <location>
        <begin position="188"/>
        <end position="200"/>
    </location>
</feature>
<feature type="compositionally biased region" description="Basic and acidic residues" evidence="1">
    <location>
        <begin position="348"/>
        <end position="359"/>
    </location>
</feature>
<feature type="compositionally biased region" description="Polar residues" evidence="1">
    <location>
        <begin position="334"/>
        <end position="347"/>
    </location>
</feature>
<proteinExistence type="predicted"/>
<feature type="compositionally biased region" description="Low complexity" evidence="1">
    <location>
        <begin position="130"/>
        <end position="141"/>
    </location>
</feature>
<feature type="region of interest" description="Disordered" evidence="1">
    <location>
        <begin position="1109"/>
        <end position="1136"/>
    </location>
</feature>
<feature type="compositionally biased region" description="Polar residues" evidence="1">
    <location>
        <begin position="536"/>
        <end position="552"/>
    </location>
</feature>
<dbReference type="EMBL" id="MU404353">
    <property type="protein sequence ID" value="KAI1614507.1"/>
    <property type="molecule type" value="Genomic_DNA"/>
</dbReference>
<feature type="domain" description="BRCT" evidence="2">
    <location>
        <begin position="1390"/>
        <end position="1437"/>
    </location>
</feature>
<keyword evidence="4" id="KW-1185">Reference proteome</keyword>
<organism evidence="3 4">
    <name type="scientific">Exophiala viscosa</name>
    <dbReference type="NCBI Taxonomy" id="2486360"/>
    <lineage>
        <taxon>Eukaryota</taxon>
        <taxon>Fungi</taxon>
        <taxon>Dikarya</taxon>
        <taxon>Ascomycota</taxon>
        <taxon>Pezizomycotina</taxon>
        <taxon>Eurotiomycetes</taxon>
        <taxon>Chaetothyriomycetidae</taxon>
        <taxon>Chaetothyriales</taxon>
        <taxon>Herpotrichiellaceae</taxon>
        <taxon>Exophiala</taxon>
    </lineage>
</organism>
<feature type="compositionally biased region" description="Polar residues" evidence="1">
    <location>
        <begin position="1305"/>
        <end position="1322"/>
    </location>
</feature>
<feature type="compositionally biased region" description="Acidic residues" evidence="1">
    <location>
        <begin position="80"/>
        <end position="90"/>
    </location>
</feature>
<feature type="region of interest" description="Disordered" evidence="1">
    <location>
        <begin position="625"/>
        <end position="768"/>
    </location>
</feature>
<feature type="compositionally biased region" description="Basic and acidic residues" evidence="1">
    <location>
        <begin position="142"/>
        <end position="165"/>
    </location>
</feature>
<feature type="compositionally biased region" description="Basic and acidic residues" evidence="1">
    <location>
        <begin position="444"/>
        <end position="453"/>
    </location>
</feature>
<evidence type="ECO:0000256" key="1">
    <source>
        <dbReference type="SAM" id="MobiDB-lite"/>
    </source>
</evidence>
<protein>
    <recommendedName>
        <fullName evidence="2">BRCT domain-containing protein</fullName>
    </recommendedName>
</protein>
<feature type="compositionally biased region" description="Low complexity" evidence="1">
    <location>
        <begin position="296"/>
        <end position="313"/>
    </location>
</feature>
<feature type="region of interest" description="Disordered" evidence="1">
    <location>
        <begin position="1669"/>
        <end position="1732"/>
    </location>
</feature>
<feature type="compositionally biased region" description="Acidic residues" evidence="1">
    <location>
        <begin position="897"/>
        <end position="909"/>
    </location>
</feature>
<dbReference type="GO" id="GO:0000278">
    <property type="term" value="P:mitotic cell cycle"/>
    <property type="evidence" value="ECO:0007669"/>
    <property type="project" value="TreeGrafter"/>
</dbReference>
<evidence type="ECO:0000259" key="2">
    <source>
        <dbReference type="PROSITE" id="PS50172"/>
    </source>
</evidence>
<dbReference type="InterPro" id="IPR022047">
    <property type="entry name" value="Microcephalin-like"/>
</dbReference>
<gene>
    <name evidence="3" type="ORF">EDD36DRAFT_436251</name>
</gene>
<feature type="region of interest" description="Disordered" evidence="1">
    <location>
        <begin position="987"/>
        <end position="1066"/>
    </location>
</feature>
<feature type="compositionally biased region" description="Low complexity" evidence="1">
    <location>
        <begin position="471"/>
        <end position="485"/>
    </location>
</feature>
<feature type="region of interest" description="Disordered" evidence="1">
    <location>
        <begin position="182"/>
        <end position="486"/>
    </location>
</feature>
<dbReference type="CDD" id="cd17716">
    <property type="entry name" value="BRCT_microcephalin_rpt1"/>
    <property type="match status" value="1"/>
</dbReference>
<feature type="region of interest" description="Disordered" evidence="1">
    <location>
        <begin position="1"/>
        <end position="169"/>
    </location>
</feature>
<feature type="region of interest" description="Disordered" evidence="1">
    <location>
        <begin position="897"/>
        <end position="924"/>
    </location>
</feature>
<dbReference type="Proteomes" id="UP001203852">
    <property type="component" value="Unassembled WGS sequence"/>
</dbReference>
<feature type="compositionally biased region" description="Low complexity" evidence="1">
    <location>
        <begin position="1"/>
        <end position="10"/>
    </location>
</feature>
<feature type="compositionally biased region" description="Basic and acidic residues" evidence="1">
    <location>
        <begin position="25"/>
        <end position="36"/>
    </location>
</feature>
<feature type="compositionally biased region" description="Acidic residues" evidence="1">
    <location>
        <begin position="1032"/>
        <end position="1042"/>
    </location>
</feature>
<evidence type="ECO:0000313" key="3">
    <source>
        <dbReference type="EMBL" id="KAI1614507.1"/>
    </source>
</evidence>
<feature type="compositionally biased region" description="Low complexity" evidence="1">
    <location>
        <begin position="246"/>
        <end position="261"/>
    </location>
</feature>
<evidence type="ECO:0000313" key="4">
    <source>
        <dbReference type="Proteomes" id="UP001203852"/>
    </source>
</evidence>
<dbReference type="InterPro" id="IPR001357">
    <property type="entry name" value="BRCT_dom"/>
</dbReference>